<sequence>MLNDLTHRNHEGIASEVWSISESSGPRRSPRNSPSNKQIRADNPE</sequence>
<name>A6K4B6_RAT</name>
<feature type="compositionally biased region" description="Low complexity" evidence="1">
    <location>
        <begin position="19"/>
        <end position="35"/>
    </location>
</feature>
<evidence type="ECO:0000313" key="3">
    <source>
        <dbReference type="Proteomes" id="UP000234681"/>
    </source>
</evidence>
<dbReference type="AlphaFoldDB" id="A6K4B6"/>
<gene>
    <name evidence="2" type="ORF">rCG_22017</name>
</gene>
<dbReference type="Proteomes" id="UP000234681">
    <property type="component" value="Chromosome 20"/>
</dbReference>
<evidence type="ECO:0000256" key="1">
    <source>
        <dbReference type="SAM" id="MobiDB-lite"/>
    </source>
</evidence>
<proteinExistence type="predicted"/>
<feature type="region of interest" description="Disordered" evidence="1">
    <location>
        <begin position="1"/>
        <end position="45"/>
    </location>
</feature>
<evidence type="ECO:0000313" key="2">
    <source>
        <dbReference type="EMBL" id="EDL92906.1"/>
    </source>
</evidence>
<protein>
    <submittedName>
        <fullName evidence="2">RCG22017</fullName>
    </submittedName>
</protein>
<feature type="compositionally biased region" description="Basic and acidic residues" evidence="1">
    <location>
        <begin position="1"/>
        <end position="13"/>
    </location>
</feature>
<dbReference type="EMBL" id="CH474016">
    <property type="protein sequence ID" value="EDL92906.1"/>
    <property type="molecule type" value="Genomic_DNA"/>
</dbReference>
<organism evidence="2 3">
    <name type="scientific">Rattus norvegicus</name>
    <name type="common">Rat</name>
    <dbReference type="NCBI Taxonomy" id="10116"/>
    <lineage>
        <taxon>Eukaryota</taxon>
        <taxon>Metazoa</taxon>
        <taxon>Chordata</taxon>
        <taxon>Craniata</taxon>
        <taxon>Vertebrata</taxon>
        <taxon>Euteleostomi</taxon>
        <taxon>Mammalia</taxon>
        <taxon>Eutheria</taxon>
        <taxon>Euarchontoglires</taxon>
        <taxon>Glires</taxon>
        <taxon>Rodentia</taxon>
        <taxon>Myomorpha</taxon>
        <taxon>Muroidea</taxon>
        <taxon>Muridae</taxon>
        <taxon>Murinae</taxon>
        <taxon>Rattus</taxon>
    </lineage>
</organism>
<accession>A6K4B6</accession>
<reference evidence="2 3" key="1">
    <citation type="submission" date="2005-09" db="EMBL/GenBank/DDBJ databases">
        <authorList>
            <person name="Mural R.J."/>
            <person name="Li P.W."/>
            <person name="Adams M.D."/>
            <person name="Amanatides P.G."/>
            <person name="Baden-Tillson H."/>
            <person name="Barnstead M."/>
            <person name="Chin S.H."/>
            <person name="Dew I."/>
            <person name="Evans C.A."/>
            <person name="Ferriera S."/>
            <person name="Flanigan M."/>
            <person name="Fosler C."/>
            <person name="Glodek A."/>
            <person name="Gu Z."/>
            <person name="Holt R.A."/>
            <person name="Jennings D."/>
            <person name="Kraft C.L."/>
            <person name="Lu F."/>
            <person name="Nguyen T."/>
            <person name="Nusskern D.R."/>
            <person name="Pfannkoch C.M."/>
            <person name="Sitter C."/>
            <person name="Sutton G.G."/>
            <person name="Venter J.C."/>
            <person name="Wang Z."/>
            <person name="Woodage T."/>
            <person name="Zheng X.H."/>
            <person name="Zhong F."/>
        </authorList>
    </citation>
    <scope>NUCLEOTIDE SEQUENCE [LARGE SCALE GENOMIC DNA]</scope>
    <source>
        <strain>BN</strain>
        <strain evidence="3">Sprague-Dawley</strain>
    </source>
</reference>